<sequence>MAGARGFFGELRRRNIFRAAAIYLAAVWALAQGFAQLQPVVGAPEWITRALLVAAAIGFPFWIAFAWFYEFTPAGLKRESEVAPGESIARATGRKLDYWIIGILAVVVVLLLTERLMPSTEAQAAASGKSIAVLPFENLSGDEDGEYFVVGMQDEILTRLANIGDLKVVSRTSTEKYRSHAENLREVGRELGVDTIVEGSVQRAADKVRISVQLIDAASDTHLWAHSYDRQMHDVFAVQSDVAGRIASALKLKLQPAEAQAIARAPTADPMAYDLFLRAEYLADRGGTDIDTVLLEQSLAPYQRAIARDPSFALALARLSYAQSLLAWFGEGIAGLDADALAASARSNAERALALDPELADAYVAKGFSDYYGRRDYDAALAAFATAQRLRPNDAGVMAAAGYVYRRLGRLDDSIRKLEEALDHDPRNSRIAGNLAATYMVVRRYAEAEDANRRALAADPDNVTALALLSAAILNRTGDPARALAVLQSKHPTVQSQRVLLLWMLGRYPEALAVLESIPDTPDNFGGQRGATKAAQLAWLYRDMGDAAQAHRYYLQAESGSRQALVDAEAGGDPVTLAQALQYMADVELGLGRTAEALRLTDRAQALVEGLDDTYLIPILVSSNAFLYASAGRADRAVPLLDRILASPIGGMAYSSALLPIDPDLDPIRDDPRFIALLKKYPPPMEAQGDAPRGTAIPVR</sequence>
<dbReference type="SUPFAM" id="SSF48452">
    <property type="entry name" value="TPR-like"/>
    <property type="match status" value="3"/>
</dbReference>
<keyword evidence="2" id="KW-0812">Transmembrane</keyword>
<accession>A0ABV7XPK8</accession>
<dbReference type="EMBL" id="JBHRYA010000012">
    <property type="protein sequence ID" value="MFC3717455.1"/>
    <property type="molecule type" value="Genomic_DNA"/>
</dbReference>
<feature type="transmembrane region" description="Helical" evidence="2">
    <location>
        <begin position="51"/>
        <end position="69"/>
    </location>
</feature>
<organism evidence="3 4">
    <name type="scientific">Luteimonas soli</name>
    <dbReference type="NCBI Taxonomy" id="1648966"/>
    <lineage>
        <taxon>Bacteria</taxon>
        <taxon>Pseudomonadati</taxon>
        <taxon>Pseudomonadota</taxon>
        <taxon>Gammaproteobacteria</taxon>
        <taxon>Lysobacterales</taxon>
        <taxon>Lysobacteraceae</taxon>
        <taxon>Luteimonas</taxon>
    </lineage>
</organism>
<dbReference type="SMART" id="SM00028">
    <property type="entry name" value="TPR"/>
    <property type="match status" value="4"/>
</dbReference>
<reference evidence="4" key="1">
    <citation type="journal article" date="2019" name="Int. J. Syst. Evol. Microbiol.">
        <title>The Global Catalogue of Microorganisms (GCM) 10K type strain sequencing project: providing services to taxonomists for standard genome sequencing and annotation.</title>
        <authorList>
            <consortium name="The Broad Institute Genomics Platform"/>
            <consortium name="The Broad Institute Genome Sequencing Center for Infectious Disease"/>
            <person name="Wu L."/>
            <person name="Ma J."/>
        </authorList>
    </citation>
    <scope>NUCLEOTIDE SEQUENCE [LARGE SCALE GENOMIC DNA]</scope>
    <source>
        <strain evidence="4">KCTC 42441</strain>
    </source>
</reference>
<dbReference type="PROSITE" id="PS50005">
    <property type="entry name" value="TPR"/>
    <property type="match status" value="2"/>
</dbReference>
<feature type="repeat" description="TPR" evidence="1">
    <location>
        <begin position="395"/>
        <end position="428"/>
    </location>
</feature>
<dbReference type="InterPro" id="IPR019734">
    <property type="entry name" value="TPR_rpt"/>
</dbReference>
<keyword evidence="2" id="KW-0472">Membrane</keyword>
<dbReference type="Proteomes" id="UP001595705">
    <property type="component" value="Unassembled WGS sequence"/>
</dbReference>
<dbReference type="Gene3D" id="3.40.50.10610">
    <property type="entry name" value="ABC-type transport auxiliary lipoprotein component"/>
    <property type="match status" value="1"/>
</dbReference>
<comment type="caution">
    <text evidence="3">The sequence shown here is derived from an EMBL/GenBank/DDBJ whole genome shotgun (WGS) entry which is preliminary data.</text>
</comment>
<feature type="repeat" description="TPR" evidence="1">
    <location>
        <begin position="429"/>
        <end position="462"/>
    </location>
</feature>
<dbReference type="InterPro" id="IPR011990">
    <property type="entry name" value="TPR-like_helical_dom_sf"/>
</dbReference>
<proteinExistence type="predicted"/>
<name>A0ABV7XPK8_9GAMM</name>
<feature type="transmembrane region" description="Helical" evidence="2">
    <location>
        <begin position="96"/>
        <end position="113"/>
    </location>
</feature>
<evidence type="ECO:0000256" key="2">
    <source>
        <dbReference type="SAM" id="Phobius"/>
    </source>
</evidence>
<gene>
    <name evidence="3" type="ORF">ACFONC_14985</name>
</gene>
<dbReference type="RefSeq" id="WP_386745420.1">
    <property type="nucleotide sequence ID" value="NZ_JBHRYA010000012.1"/>
</dbReference>
<dbReference type="Pfam" id="PF14559">
    <property type="entry name" value="TPR_19"/>
    <property type="match status" value="1"/>
</dbReference>
<dbReference type="Gene3D" id="1.25.40.10">
    <property type="entry name" value="Tetratricopeptide repeat domain"/>
    <property type="match status" value="3"/>
</dbReference>
<dbReference type="PANTHER" id="PTHR12558:SF33">
    <property type="entry name" value="BLL7664 PROTEIN"/>
    <property type="match status" value="1"/>
</dbReference>
<dbReference type="PANTHER" id="PTHR12558">
    <property type="entry name" value="CELL DIVISION CYCLE 16,23,27"/>
    <property type="match status" value="1"/>
</dbReference>
<protein>
    <submittedName>
        <fullName evidence="3">Tetratricopeptide repeat protein</fullName>
    </submittedName>
</protein>
<keyword evidence="1" id="KW-0802">TPR repeat</keyword>
<keyword evidence="2" id="KW-1133">Transmembrane helix</keyword>
<evidence type="ECO:0000313" key="3">
    <source>
        <dbReference type="EMBL" id="MFC3717455.1"/>
    </source>
</evidence>
<evidence type="ECO:0000313" key="4">
    <source>
        <dbReference type="Proteomes" id="UP001595705"/>
    </source>
</evidence>
<evidence type="ECO:0000256" key="1">
    <source>
        <dbReference type="PROSITE-ProRule" id="PRU00339"/>
    </source>
</evidence>
<keyword evidence="4" id="KW-1185">Reference proteome</keyword>